<dbReference type="Gene3D" id="3.40.50.450">
    <property type="match status" value="1"/>
</dbReference>
<reference evidence="3 4" key="1">
    <citation type="submission" date="2016-10" db="EMBL/GenBank/DDBJ databases">
        <title>Genome sequence of Streptomyces gilvigriseus MUSC 26.</title>
        <authorList>
            <person name="Lee L.-H."/>
            <person name="Ser H.-L."/>
        </authorList>
    </citation>
    <scope>NUCLEOTIDE SEQUENCE [LARGE SCALE GENOMIC DNA]</scope>
    <source>
        <strain evidence="3 4">MUSC 26</strain>
    </source>
</reference>
<dbReference type="InterPro" id="IPR003488">
    <property type="entry name" value="DprA"/>
</dbReference>
<gene>
    <name evidence="3" type="ORF">BIV57_05120</name>
</gene>
<dbReference type="SUPFAM" id="SSF102405">
    <property type="entry name" value="MCP/YpsA-like"/>
    <property type="match status" value="1"/>
</dbReference>
<evidence type="ECO:0000259" key="2">
    <source>
        <dbReference type="Pfam" id="PF02481"/>
    </source>
</evidence>
<organism evidence="3 4">
    <name type="scientific">Mangrovactinospora gilvigrisea</name>
    <dbReference type="NCBI Taxonomy" id="1428644"/>
    <lineage>
        <taxon>Bacteria</taxon>
        <taxon>Bacillati</taxon>
        <taxon>Actinomycetota</taxon>
        <taxon>Actinomycetes</taxon>
        <taxon>Kitasatosporales</taxon>
        <taxon>Streptomycetaceae</taxon>
        <taxon>Mangrovactinospora</taxon>
    </lineage>
</organism>
<dbReference type="STRING" id="1428644.BIV57_05120"/>
<keyword evidence="4" id="KW-1185">Reference proteome</keyword>
<comment type="caution">
    <text evidence="3">The sequence shown here is derived from an EMBL/GenBank/DDBJ whole genome shotgun (WGS) entry which is preliminary data.</text>
</comment>
<accession>A0A1J7BIT7</accession>
<evidence type="ECO:0000313" key="3">
    <source>
        <dbReference type="EMBL" id="OIV38550.1"/>
    </source>
</evidence>
<comment type="similarity">
    <text evidence="1">Belongs to the DprA/Smf family.</text>
</comment>
<dbReference type="Proteomes" id="UP000243342">
    <property type="component" value="Unassembled WGS sequence"/>
</dbReference>
<feature type="domain" description="Smf/DprA SLOG" evidence="2">
    <location>
        <begin position="68"/>
        <end position="279"/>
    </location>
</feature>
<evidence type="ECO:0000313" key="4">
    <source>
        <dbReference type="Proteomes" id="UP000243342"/>
    </source>
</evidence>
<evidence type="ECO:0000256" key="1">
    <source>
        <dbReference type="ARBA" id="ARBA00006525"/>
    </source>
</evidence>
<dbReference type="PANTHER" id="PTHR43022:SF1">
    <property type="entry name" value="PROTEIN SMF"/>
    <property type="match status" value="1"/>
</dbReference>
<sequence>MGWVAEPGDAVVGHWLAELGPQELIARLAGPEPLPRMGRERHARIRAALPSLDPAAELARGRAHGARFVCPGDAEWPTQLDDLGELRPYGLWVRGAPSLRLWALRSVSVVGSRACTSYGAHTAGELGAELAERGWTVVSGAAYGIDAAVHRGALAVAGPTVAVLACGVDRAYPPRNTALLRRIAEDGLVVAELPPGTAPNRSRFVLRNRVIAALTRGTVVVEAGLRSGALITARRARDLGRQLMAVPGPVTSPLSEGAHQLLRAGGVLVTSAAEVAEQIGAIGADLAPPLAAPALPRDLLDAEAAAVLEAVPARPGAPLEAVAAEARRDPERVLRRLHELVALGFAAREGRLWRAVPPTGPVPGRG</sequence>
<name>A0A1J7BIT7_9ACTN</name>
<dbReference type="AlphaFoldDB" id="A0A1J7BIT7"/>
<dbReference type="NCBIfam" id="TIGR00732">
    <property type="entry name" value="dprA"/>
    <property type="match status" value="1"/>
</dbReference>
<dbReference type="InterPro" id="IPR057666">
    <property type="entry name" value="DrpA_SLOG"/>
</dbReference>
<protein>
    <submittedName>
        <fullName evidence="3">DNA protecting protein DprA</fullName>
    </submittedName>
</protein>
<dbReference type="PANTHER" id="PTHR43022">
    <property type="entry name" value="PROTEIN SMF"/>
    <property type="match status" value="1"/>
</dbReference>
<dbReference type="GO" id="GO:0009294">
    <property type="term" value="P:DNA-mediated transformation"/>
    <property type="evidence" value="ECO:0007669"/>
    <property type="project" value="InterPro"/>
</dbReference>
<proteinExistence type="inferred from homology"/>
<dbReference type="EMBL" id="MLCF01000018">
    <property type="protein sequence ID" value="OIV38550.1"/>
    <property type="molecule type" value="Genomic_DNA"/>
</dbReference>
<dbReference type="Pfam" id="PF02481">
    <property type="entry name" value="DNA_processg_A"/>
    <property type="match status" value="1"/>
</dbReference>